<evidence type="ECO:0000256" key="4">
    <source>
        <dbReference type="ARBA" id="ARBA00022741"/>
    </source>
</evidence>
<dbReference type="EC" id="2.7.6.2" evidence="7"/>
<dbReference type="SUPFAM" id="SSF63862">
    <property type="entry name" value="Thiamin pyrophosphokinase, substrate-binding domain"/>
    <property type="match status" value="1"/>
</dbReference>
<gene>
    <name evidence="10" type="primary">LOC102802711</name>
</gene>
<keyword evidence="6 7" id="KW-0067">ATP-binding</keyword>
<dbReference type="Gene3D" id="2.60.120.320">
    <property type="entry name" value="Thiamin pyrophosphokinase, thiamin-binding domain"/>
    <property type="match status" value="1"/>
</dbReference>
<evidence type="ECO:0000313" key="9">
    <source>
        <dbReference type="Proteomes" id="UP000694865"/>
    </source>
</evidence>
<accession>A0ABM0M9M0</accession>
<dbReference type="SMART" id="SM00983">
    <property type="entry name" value="TPK_B1_binding"/>
    <property type="match status" value="1"/>
</dbReference>
<feature type="domain" description="Thiamin pyrophosphokinase thiamin-binding" evidence="8">
    <location>
        <begin position="180"/>
        <end position="249"/>
    </location>
</feature>
<dbReference type="Proteomes" id="UP000694865">
    <property type="component" value="Unplaced"/>
</dbReference>
<evidence type="ECO:0000256" key="1">
    <source>
        <dbReference type="ARBA" id="ARBA00005078"/>
    </source>
</evidence>
<dbReference type="Pfam" id="PF04263">
    <property type="entry name" value="TPK_catalytic"/>
    <property type="match status" value="1"/>
</dbReference>
<dbReference type="Pfam" id="PF04265">
    <property type="entry name" value="TPK_B1_binding"/>
    <property type="match status" value="1"/>
</dbReference>
<keyword evidence="4 7" id="KW-0547">Nucleotide-binding</keyword>
<name>A0ABM0M9M0_SACKO</name>
<sequence>MAERSEYKRTTWKPCSLSSRSNQEQDVRIALLVLNYTDLVWKKLEKLWNMAEVKACVDGGANQLYECAQKEAYKFIPDIIAGDMDSLKDKVKDFYIERGSVMVNTPDQNETDFTKCIRIIIENIKDQNLKVDCIVVVSAFGGRLDHTFANINTLYLASELTHLPVYLMGEENIAFLLQSGEHVIEVNDVNHHSWCGLLPVGRPCRSVTTCGLKWNLNKSEMEFGGLISTSNTLDPASNGIVTIETDDSLLWCMMFA</sequence>
<reference evidence="10" key="1">
    <citation type="submission" date="2025-08" db="UniProtKB">
        <authorList>
            <consortium name="RefSeq"/>
        </authorList>
    </citation>
    <scope>IDENTIFICATION</scope>
    <source>
        <tissue evidence="10">Testes</tissue>
    </source>
</reference>
<dbReference type="InterPro" id="IPR006282">
    <property type="entry name" value="Thi_PPkinase"/>
</dbReference>
<dbReference type="PANTHER" id="PTHR13622">
    <property type="entry name" value="THIAMIN PYROPHOSPHOKINASE"/>
    <property type="match status" value="1"/>
</dbReference>
<dbReference type="InterPro" id="IPR007371">
    <property type="entry name" value="TPK_catalytic"/>
</dbReference>
<evidence type="ECO:0000256" key="7">
    <source>
        <dbReference type="PIRNR" id="PIRNR031057"/>
    </source>
</evidence>
<protein>
    <recommendedName>
        <fullName evidence="7">Thiamine pyrophosphokinase</fullName>
        <ecNumber evidence="7">2.7.6.2</ecNumber>
    </recommendedName>
</protein>
<keyword evidence="9" id="KW-1185">Reference proteome</keyword>
<keyword evidence="5 7" id="KW-0418">Kinase</keyword>
<evidence type="ECO:0000256" key="3">
    <source>
        <dbReference type="ARBA" id="ARBA00022679"/>
    </source>
</evidence>
<proteinExistence type="inferred from homology"/>
<dbReference type="GeneID" id="102802711"/>
<evidence type="ECO:0000256" key="6">
    <source>
        <dbReference type="ARBA" id="ARBA00022840"/>
    </source>
</evidence>
<dbReference type="InterPro" id="IPR036371">
    <property type="entry name" value="TPK_B1-bd_sf"/>
</dbReference>
<organism evidence="9 10">
    <name type="scientific">Saccoglossus kowalevskii</name>
    <name type="common">Acorn worm</name>
    <dbReference type="NCBI Taxonomy" id="10224"/>
    <lineage>
        <taxon>Eukaryota</taxon>
        <taxon>Metazoa</taxon>
        <taxon>Hemichordata</taxon>
        <taxon>Enteropneusta</taxon>
        <taxon>Harrimaniidae</taxon>
        <taxon>Saccoglossus</taxon>
    </lineage>
</organism>
<comment type="similarity">
    <text evidence="2 7">Belongs to the thiamine pyrophosphokinase family.</text>
</comment>
<dbReference type="SUPFAM" id="SSF63999">
    <property type="entry name" value="Thiamin pyrophosphokinase, catalytic domain"/>
    <property type="match status" value="1"/>
</dbReference>
<dbReference type="Gene3D" id="3.40.50.10240">
    <property type="entry name" value="Thiamin pyrophosphokinase, catalytic domain"/>
    <property type="match status" value="1"/>
</dbReference>
<evidence type="ECO:0000256" key="2">
    <source>
        <dbReference type="ARBA" id="ARBA00006785"/>
    </source>
</evidence>
<evidence type="ECO:0000313" key="10">
    <source>
        <dbReference type="RefSeq" id="XP_006816711.1"/>
    </source>
</evidence>
<dbReference type="InterPro" id="IPR007373">
    <property type="entry name" value="Thiamin_PyroPKinase_B1-bd"/>
</dbReference>
<keyword evidence="3 7" id="KW-0808">Transferase</keyword>
<dbReference type="InterPro" id="IPR036759">
    <property type="entry name" value="TPK_catalytic_sf"/>
</dbReference>
<evidence type="ECO:0000259" key="8">
    <source>
        <dbReference type="SMART" id="SM00983"/>
    </source>
</evidence>
<dbReference type="NCBIfam" id="TIGR01378">
    <property type="entry name" value="thi_PPkinase"/>
    <property type="match status" value="1"/>
</dbReference>
<comment type="pathway">
    <text evidence="1 7">Cofactor biosynthesis; thiamine diphosphate biosynthesis; thiamine diphosphate from thiamine: step 1/1.</text>
</comment>
<dbReference type="PIRSF" id="PIRSF031057">
    <property type="entry name" value="Thiamin_pyrophosphokinase"/>
    <property type="match status" value="1"/>
</dbReference>
<evidence type="ECO:0000256" key="5">
    <source>
        <dbReference type="ARBA" id="ARBA00022777"/>
    </source>
</evidence>
<dbReference type="InterPro" id="IPR016966">
    <property type="entry name" value="Thiamin_pyrophosphokinase_euk"/>
</dbReference>
<comment type="catalytic activity">
    <reaction evidence="7">
        <text>thiamine + ATP = thiamine diphosphate + AMP + H(+)</text>
        <dbReference type="Rhea" id="RHEA:11576"/>
        <dbReference type="ChEBI" id="CHEBI:15378"/>
        <dbReference type="ChEBI" id="CHEBI:18385"/>
        <dbReference type="ChEBI" id="CHEBI:30616"/>
        <dbReference type="ChEBI" id="CHEBI:58937"/>
        <dbReference type="ChEBI" id="CHEBI:456215"/>
    </reaction>
</comment>
<dbReference type="CDD" id="cd07995">
    <property type="entry name" value="TPK"/>
    <property type="match status" value="1"/>
</dbReference>
<dbReference type="RefSeq" id="XP_006816711.1">
    <property type="nucleotide sequence ID" value="XM_006816648.1"/>
</dbReference>
<dbReference type="PANTHER" id="PTHR13622:SF8">
    <property type="entry name" value="THIAMIN PYROPHOSPHOKINASE 1"/>
    <property type="match status" value="1"/>
</dbReference>